<feature type="region of interest" description="Disordered" evidence="1">
    <location>
        <begin position="206"/>
        <end position="226"/>
    </location>
</feature>
<dbReference type="PROSITE" id="PS50943">
    <property type="entry name" value="HTH_CROC1"/>
    <property type="match status" value="1"/>
</dbReference>
<dbReference type="SMART" id="SM00530">
    <property type="entry name" value="HTH_XRE"/>
    <property type="match status" value="1"/>
</dbReference>
<feature type="compositionally biased region" description="Low complexity" evidence="1">
    <location>
        <begin position="265"/>
        <end position="288"/>
    </location>
</feature>
<evidence type="ECO:0000313" key="5">
    <source>
        <dbReference type="Proteomes" id="UP000480275"/>
    </source>
</evidence>
<dbReference type="Gene3D" id="1.10.260.40">
    <property type="entry name" value="lambda repressor-like DNA-binding domains"/>
    <property type="match status" value="1"/>
</dbReference>
<evidence type="ECO:0000259" key="3">
    <source>
        <dbReference type="PROSITE" id="PS50943"/>
    </source>
</evidence>
<evidence type="ECO:0000313" key="4">
    <source>
        <dbReference type="EMBL" id="MQY51252.1"/>
    </source>
</evidence>
<feature type="domain" description="HTH cro/C1-type" evidence="3">
    <location>
        <begin position="134"/>
        <end position="165"/>
    </location>
</feature>
<keyword evidence="2" id="KW-0472">Membrane</keyword>
<feature type="transmembrane region" description="Helical" evidence="2">
    <location>
        <begin position="232"/>
        <end position="251"/>
    </location>
</feature>
<feature type="region of interest" description="Disordered" evidence="1">
    <location>
        <begin position="263"/>
        <end position="343"/>
    </location>
</feature>
<accession>A0A6L5JWS6</accession>
<dbReference type="InterPro" id="IPR050400">
    <property type="entry name" value="Bact_Cytoskel_RodZ"/>
</dbReference>
<dbReference type="OrthoDB" id="8561330at2"/>
<keyword evidence="2" id="KW-0812">Transmembrane</keyword>
<dbReference type="SUPFAM" id="SSF47413">
    <property type="entry name" value="lambda repressor-like DNA-binding domains"/>
    <property type="match status" value="1"/>
</dbReference>
<proteinExistence type="predicted"/>
<dbReference type="AlphaFoldDB" id="A0A6L5JWS6"/>
<dbReference type="PANTHER" id="PTHR34475">
    <property type="match status" value="1"/>
</dbReference>
<feature type="compositionally biased region" description="Basic and acidic residues" evidence="1">
    <location>
        <begin position="323"/>
        <end position="343"/>
    </location>
</feature>
<name>A0A6L5JWS6_RHOTE</name>
<dbReference type="InterPro" id="IPR001387">
    <property type="entry name" value="Cro/C1-type_HTH"/>
</dbReference>
<dbReference type="InterPro" id="IPR010982">
    <property type="entry name" value="Lambda_DNA-bd_dom_sf"/>
</dbReference>
<feature type="compositionally biased region" description="Low complexity" evidence="1">
    <location>
        <begin position="302"/>
        <end position="321"/>
    </location>
</feature>
<dbReference type="Proteomes" id="UP000480275">
    <property type="component" value="Unassembled WGS sequence"/>
</dbReference>
<protein>
    <submittedName>
        <fullName evidence="4">DUF4115 domain-containing protein</fullName>
    </submittedName>
</protein>
<reference evidence="4 5" key="1">
    <citation type="submission" date="2019-10" db="EMBL/GenBank/DDBJ databases">
        <title>Whole-genome sequence of the purple nonsulfur photosynthetic bacterium Rhodocyclus tenuis.</title>
        <authorList>
            <person name="Kyndt J.A."/>
            <person name="Meyer T.E."/>
        </authorList>
    </citation>
    <scope>NUCLEOTIDE SEQUENCE [LARGE SCALE GENOMIC DNA]</scope>
    <source>
        <strain evidence="4 5">DSM 110</strain>
    </source>
</reference>
<gene>
    <name evidence="4" type="ORF">GHK24_05620</name>
</gene>
<dbReference type="CDD" id="cd00093">
    <property type="entry name" value="HTH_XRE"/>
    <property type="match status" value="1"/>
</dbReference>
<keyword evidence="2" id="KW-1133">Transmembrane helix</keyword>
<sequence length="508" mass="51477">MRVRQIDGWRVPNIARRSTATPRVLTASLRVSRRPVVVEGRIRMSEERSPLAPPEAAEVAKEASTTNASPVAAAAGEVADIAEIAVSENASPASASPAASVEATSAPTVDAPAGPAAAELAAAVPLPLDVGGRLRSAREEKGLTLTEAAQSLKLSARQIAALESGDWSQLPGPTFVRGFLRNYARLLQIDIAPLLVALDAEQPVAPPPKLALPPGAGGTLPQDGRPERRDTLVVLGGLALVVLAFAVYFLVPENFWANRSANNDAAPATETSSPAEATPAEPVEAPAANEGDKALSADADKTAPTVPAAAPASPVAAPAPSRELPKDPAKEAVAGKEAVKDTGIRPLATPAAPAVQAPAAPSAPAAAASAKPTVPSPAVSTKPVSPQATATPSALSASPANAATSAAASKPLAAAAPSAPAASSTPPAASDAQLTFSFAQPSWVEVRDRSGQIVFSQLSPAGSERRVDGRPPFTLVVGNATHVTVRYKGKSVDLSPRSKDDVARLTLE</sequence>
<dbReference type="Pfam" id="PF13464">
    <property type="entry name" value="RodZ_C"/>
    <property type="match status" value="1"/>
</dbReference>
<evidence type="ECO:0000256" key="1">
    <source>
        <dbReference type="SAM" id="MobiDB-lite"/>
    </source>
</evidence>
<feature type="compositionally biased region" description="Basic and acidic residues" evidence="1">
    <location>
        <begin position="290"/>
        <end position="301"/>
    </location>
</feature>
<dbReference type="InterPro" id="IPR025194">
    <property type="entry name" value="RodZ-like_C"/>
</dbReference>
<comment type="caution">
    <text evidence="4">The sequence shown here is derived from an EMBL/GenBank/DDBJ whole genome shotgun (WGS) entry which is preliminary data.</text>
</comment>
<dbReference type="PANTHER" id="PTHR34475:SF1">
    <property type="entry name" value="CYTOSKELETON PROTEIN RODZ"/>
    <property type="match status" value="1"/>
</dbReference>
<dbReference type="EMBL" id="WIXJ01000002">
    <property type="protein sequence ID" value="MQY51252.1"/>
    <property type="molecule type" value="Genomic_DNA"/>
</dbReference>
<dbReference type="GO" id="GO:0003677">
    <property type="term" value="F:DNA binding"/>
    <property type="evidence" value="ECO:0007669"/>
    <property type="project" value="InterPro"/>
</dbReference>
<dbReference type="Pfam" id="PF13413">
    <property type="entry name" value="HTH_25"/>
    <property type="match status" value="1"/>
</dbReference>
<feature type="region of interest" description="Disordered" evidence="1">
    <location>
        <begin position="366"/>
        <end position="431"/>
    </location>
</feature>
<organism evidence="4 5">
    <name type="scientific">Rhodocyclus tenuis</name>
    <name type="common">Rhodospirillum tenue</name>
    <dbReference type="NCBI Taxonomy" id="1066"/>
    <lineage>
        <taxon>Bacteria</taxon>
        <taxon>Pseudomonadati</taxon>
        <taxon>Pseudomonadota</taxon>
        <taxon>Betaproteobacteria</taxon>
        <taxon>Rhodocyclales</taxon>
        <taxon>Rhodocyclaceae</taxon>
        <taxon>Rhodocyclus</taxon>
    </lineage>
</organism>
<evidence type="ECO:0000256" key="2">
    <source>
        <dbReference type="SAM" id="Phobius"/>
    </source>
</evidence>